<evidence type="ECO:0000313" key="3">
    <source>
        <dbReference type="Proteomes" id="UP000596199"/>
    </source>
</evidence>
<name>A0A7T3N396_9CAUD</name>
<feature type="transmembrane region" description="Helical" evidence="1">
    <location>
        <begin position="6"/>
        <end position="28"/>
    </location>
</feature>
<accession>A0A7T3N396</accession>
<proteinExistence type="predicted"/>
<evidence type="ECO:0000256" key="1">
    <source>
        <dbReference type="SAM" id="Phobius"/>
    </source>
</evidence>
<dbReference type="EMBL" id="MW055911">
    <property type="protein sequence ID" value="QPX62443.1"/>
    <property type="molecule type" value="Genomic_DNA"/>
</dbReference>
<gene>
    <name evidence="2" type="primary">42</name>
    <name evidence="2" type="ORF">SEA_THORONGIL_42</name>
</gene>
<reference evidence="2 3" key="1">
    <citation type="submission" date="2020-10" db="EMBL/GenBank/DDBJ databases">
        <authorList>
            <person name="Wozniak C.M."/>
            <person name="Sierra F.R."/>
            <person name="Foster J.T."/>
            <person name="Brown J.S."/>
            <person name="Sheehy R."/>
            <person name="Warner M.H."/>
            <person name="Garlena R.A."/>
            <person name="Russell D.A."/>
            <person name="Pope W.H."/>
            <person name="Jacobs-Sera D."/>
            <person name="Hatfull G.F."/>
        </authorList>
    </citation>
    <scope>NUCLEOTIDE SEQUENCE [LARGE SCALE GENOMIC DNA]</scope>
</reference>
<organism evidence="2 3">
    <name type="scientific">Microbacterium phage Thorongil</name>
    <dbReference type="NCBI Taxonomy" id="2790990"/>
    <lineage>
        <taxon>Viruses</taxon>
        <taxon>Duplodnaviria</taxon>
        <taxon>Heunggongvirae</taxon>
        <taxon>Uroviricota</taxon>
        <taxon>Caudoviricetes</taxon>
        <taxon>Ilzatvirus</taxon>
        <taxon>Ilzatvirus teagan</taxon>
    </lineage>
</organism>
<protein>
    <submittedName>
        <fullName evidence="2">Uncharacterized protein</fullName>
    </submittedName>
</protein>
<evidence type="ECO:0000313" key="2">
    <source>
        <dbReference type="EMBL" id="QPX62443.1"/>
    </source>
</evidence>
<keyword evidence="1" id="KW-0812">Transmembrane</keyword>
<keyword evidence="1" id="KW-1133">Transmembrane helix</keyword>
<keyword evidence="1" id="KW-0472">Membrane</keyword>
<sequence>MIPWWWLLVSLPVGLIVGAVVGVGLFLLSMIAEWGK</sequence>
<dbReference type="Proteomes" id="UP000596199">
    <property type="component" value="Segment"/>
</dbReference>